<dbReference type="AlphaFoldDB" id="A0AAE0KYZ2"/>
<dbReference type="Proteomes" id="UP001190700">
    <property type="component" value="Unassembled WGS sequence"/>
</dbReference>
<accession>A0AAE0KYZ2</accession>
<gene>
    <name evidence="1" type="ORF">CYMTET_25704</name>
</gene>
<feature type="non-terminal residue" evidence="1">
    <location>
        <position position="167"/>
    </location>
</feature>
<reference evidence="1 2" key="1">
    <citation type="journal article" date="2015" name="Genome Biol. Evol.">
        <title>Comparative Genomics of a Bacterivorous Green Alga Reveals Evolutionary Causalities and Consequences of Phago-Mixotrophic Mode of Nutrition.</title>
        <authorList>
            <person name="Burns J.A."/>
            <person name="Paasch A."/>
            <person name="Narechania A."/>
            <person name="Kim E."/>
        </authorList>
    </citation>
    <scope>NUCLEOTIDE SEQUENCE [LARGE SCALE GENOMIC DNA]</scope>
    <source>
        <strain evidence="1 2">PLY_AMNH</strain>
    </source>
</reference>
<proteinExistence type="predicted"/>
<name>A0AAE0KYZ2_9CHLO</name>
<dbReference type="EMBL" id="LGRX02013791">
    <property type="protein sequence ID" value="KAK3265625.1"/>
    <property type="molecule type" value="Genomic_DNA"/>
</dbReference>
<comment type="caution">
    <text evidence="1">The sequence shown here is derived from an EMBL/GenBank/DDBJ whole genome shotgun (WGS) entry which is preliminary data.</text>
</comment>
<keyword evidence="2" id="KW-1185">Reference proteome</keyword>
<evidence type="ECO:0000313" key="1">
    <source>
        <dbReference type="EMBL" id="KAK3265625.1"/>
    </source>
</evidence>
<organism evidence="1 2">
    <name type="scientific">Cymbomonas tetramitiformis</name>
    <dbReference type="NCBI Taxonomy" id="36881"/>
    <lineage>
        <taxon>Eukaryota</taxon>
        <taxon>Viridiplantae</taxon>
        <taxon>Chlorophyta</taxon>
        <taxon>Pyramimonadophyceae</taxon>
        <taxon>Pyramimonadales</taxon>
        <taxon>Pyramimonadaceae</taxon>
        <taxon>Cymbomonas</taxon>
    </lineage>
</organism>
<sequence>MEAGMKLECARLQQHYNMLGNRTLMYFSQLTKGRTKGKIYFEQVILGGGGHGLSLANSWCTGRGTGMFPGLSVSDDAMFRGARMTSSYWWLFRHVVLWNKRINPSEVPTKHQIVVTEKKGATGGRTERGQRRIENIDAVVGYLTEKFPEANVMKMNFHYLPFEQQLE</sequence>
<protein>
    <submittedName>
        <fullName evidence="1">Uncharacterized protein</fullName>
    </submittedName>
</protein>
<evidence type="ECO:0000313" key="2">
    <source>
        <dbReference type="Proteomes" id="UP001190700"/>
    </source>
</evidence>